<dbReference type="EMBL" id="CAUOFW020001647">
    <property type="protein sequence ID" value="CAK9147157.1"/>
    <property type="molecule type" value="Genomic_DNA"/>
</dbReference>
<dbReference type="FunFam" id="1.25.40.10:FF:000090">
    <property type="entry name" value="Pentatricopeptide repeat-containing protein, chloroplastic"/>
    <property type="match status" value="1"/>
</dbReference>
<name>A0ABC8RQS5_9AQUA</name>
<feature type="repeat" description="PPR" evidence="2">
    <location>
        <begin position="9"/>
        <end position="43"/>
    </location>
</feature>
<dbReference type="Proteomes" id="UP001642360">
    <property type="component" value="Unassembled WGS sequence"/>
</dbReference>
<evidence type="ECO:0000313" key="4">
    <source>
        <dbReference type="Proteomes" id="UP001642360"/>
    </source>
</evidence>
<dbReference type="InterPro" id="IPR046960">
    <property type="entry name" value="PPR_At4g14850-like_plant"/>
</dbReference>
<dbReference type="Pfam" id="PF20431">
    <property type="entry name" value="E_motif"/>
    <property type="match status" value="1"/>
</dbReference>
<accession>A0ABC8RQS5</accession>
<dbReference type="InterPro" id="IPR011990">
    <property type="entry name" value="TPR-like_helical_dom_sf"/>
</dbReference>
<comment type="caution">
    <text evidence="3">The sequence shown here is derived from an EMBL/GenBank/DDBJ whole genome shotgun (WGS) entry which is preliminary data.</text>
</comment>
<dbReference type="PANTHER" id="PTHR47926:SF524">
    <property type="entry name" value="(WILD MALAYSIAN BANANA) HYPOTHETICAL PROTEIN"/>
    <property type="match status" value="1"/>
</dbReference>
<reference evidence="3 4" key="1">
    <citation type="submission" date="2024-02" db="EMBL/GenBank/DDBJ databases">
        <authorList>
            <person name="Vignale AGUSTIN F."/>
            <person name="Sosa J E."/>
            <person name="Modenutti C."/>
        </authorList>
    </citation>
    <scope>NUCLEOTIDE SEQUENCE [LARGE SCALE GENOMIC DNA]</scope>
</reference>
<dbReference type="Gene3D" id="1.25.40.10">
    <property type="entry name" value="Tetratricopeptide repeat domain"/>
    <property type="match status" value="1"/>
</dbReference>
<dbReference type="PROSITE" id="PS51375">
    <property type="entry name" value="PPR"/>
    <property type="match status" value="1"/>
</dbReference>
<evidence type="ECO:0000313" key="3">
    <source>
        <dbReference type="EMBL" id="CAK9147157.1"/>
    </source>
</evidence>
<evidence type="ECO:0008006" key="5">
    <source>
        <dbReference type="Google" id="ProtNLM"/>
    </source>
</evidence>
<proteinExistence type="predicted"/>
<dbReference type="InterPro" id="IPR046848">
    <property type="entry name" value="E_motif"/>
</dbReference>
<dbReference type="NCBIfam" id="TIGR00756">
    <property type="entry name" value="PPR"/>
    <property type="match status" value="1"/>
</dbReference>
<evidence type="ECO:0000256" key="2">
    <source>
        <dbReference type="PROSITE-ProRule" id="PRU00708"/>
    </source>
</evidence>
<protein>
    <recommendedName>
        <fullName evidence="5">Pentatricopeptide repeat-containing protein</fullName>
    </recommendedName>
</protein>
<keyword evidence="4" id="KW-1185">Reference proteome</keyword>
<organism evidence="3 4">
    <name type="scientific">Ilex paraguariensis</name>
    <name type="common">yerba mate</name>
    <dbReference type="NCBI Taxonomy" id="185542"/>
    <lineage>
        <taxon>Eukaryota</taxon>
        <taxon>Viridiplantae</taxon>
        <taxon>Streptophyta</taxon>
        <taxon>Embryophyta</taxon>
        <taxon>Tracheophyta</taxon>
        <taxon>Spermatophyta</taxon>
        <taxon>Magnoliopsida</taxon>
        <taxon>eudicotyledons</taxon>
        <taxon>Gunneridae</taxon>
        <taxon>Pentapetalae</taxon>
        <taxon>asterids</taxon>
        <taxon>campanulids</taxon>
        <taxon>Aquifoliales</taxon>
        <taxon>Aquifoliaceae</taxon>
        <taxon>Ilex</taxon>
    </lineage>
</organism>
<dbReference type="AlphaFoldDB" id="A0ABC8RQS5"/>
<dbReference type="Pfam" id="PF01535">
    <property type="entry name" value="PPR"/>
    <property type="match status" value="2"/>
</dbReference>
<keyword evidence="1" id="KW-0677">Repeat</keyword>
<gene>
    <name evidence="3" type="ORF">ILEXP_LOCUS15036</name>
</gene>
<sequence>MERKDVRPDSITFLSVLTVCGRKGMVDMGREIFYSMVEKHIIEPAPEHYSCMVDMLGRSGRLNEAEDFVAQIPGGPGLSVLQSLLGACRIYGNVEMGMRVANALMEMEPEESGSYVLMSNLYAEKGQWGKVAKIRKEMRDRRVTKEVGFSWADVGDINDSLSLHGFSSDDKSHPQYEEIYKMAEWIGSEMKFLERGRQSSCKI</sequence>
<dbReference type="PANTHER" id="PTHR47926">
    <property type="entry name" value="PENTATRICOPEPTIDE REPEAT-CONTAINING PROTEIN"/>
    <property type="match status" value="1"/>
</dbReference>
<evidence type="ECO:0000256" key="1">
    <source>
        <dbReference type="ARBA" id="ARBA00022737"/>
    </source>
</evidence>
<dbReference type="InterPro" id="IPR002885">
    <property type="entry name" value="PPR_rpt"/>
</dbReference>